<dbReference type="RefSeq" id="WP_193122419.1">
    <property type="nucleotide sequence ID" value="NZ_JADBGI010000011.1"/>
</dbReference>
<name>A0ABR9P7J9_9ACTN</name>
<proteinExistence type="predicted"/>
<dbReference type="InterPro" id="IPR018656">
    <property type="entry name" value="DUF2087"/>
</dbReference>
<reference evidence="2 3" key="1">
    <citation type="submission" date="2020-09" db="EMBL/GenBank/DDBJ databases">
        <title>Diversity and distribution of actinomycetes associated with coral in the coast of Hainan.</title>
        <authorList>
            <person name="Li F."/>
        </authorList>
    </citation>
    <scope>NUCLEOTIDE SEQUENCE [LARGE SCALE GENOMIC DNA]</scope>
    <source>
        <strain evidence="2 3">HNM0947</strain>
    </source>
</reference>
<gene>
    <name evidence="2" type="ORF">IDM40_13910</name>
</gene>
<accession>A0ABR9P7J9</accession>
<protein>
    <submittedName>
        <fullName evidence="2">DUF2087 domain-containing protein</fullName>
    </submittedName>
</protein>
<evidence type="ECO:0000313" key="2">
    <source>
        <dbReference type="EMBL" id="MBE2999792.1"/>
    </source>
</evidence>
<evidence type="ECO:0000313" key="3">
    <source>
        <dbReference type="Proteomes" id="UP000806528"/>
    </source>
</evidence>
<evidence type="ECO:0000259" key="1">
    <source>
        <dbReference type="Pfam" id="PF09860"/>
    </source>
</evidence>
<keyword evidence="3" id="KW-1185">Reference proteome</keyword>
<organism evidence="2 3">
    <name type="scientific">Nocardiopsis coralli</name>
    <dbReference type="NCBI Taxonomy" id="2772213"/>
    <lineage>
        <taxon>Bacteria</taxon>
        <taxon>Bacillati</taxon>
        <taxon>Actinomycetota</taxon>
        <taxon>Actinomycetes</taxon>
        <taxon>Streptosporangiales</taxon>
        <taxon>Nocardiopsidaceae</taxon>
        <taxon>Nocardiopsis</taxon>
    </lineage>
</organism>
<dbReference type="EMBL" id="JADBGI010000011">
    <property type="protein sequence ID" value="MBE2999792.1"/>
    <property type="molecule type" value="Genomic_DNA"/>
</dbReference>
<dbReference type="Proteomes" id="UP000806528">
    <property type="component" value="Unassembled WGS sequence"/>
</dbReference>
<sequence>MRDGSYTERHRQEVLDCYTSGGRITAMPVRRPDRLVLLDHVARGLEPGVRYTEPELTAVLLRYGSDLAALRGGLLAEGFLEHDRRAYWRCGGTVEL</sequence>
<comment type="caution">
    <text evidence="2">The sequence shown here is derived from an EMBL/GenBank/DDBJ whole genome shotgun (WGS) entry which is preliminary data.</text>
</comment>
<dbReference type="Pfam" id="PF09860">
    <property type="entry name" value="DUF2087"/>
    <property type="match status" value="1"/>
</dbReference>
<feature type="domain" description="DUF2087" evidence="1">
    <location>
        <begin position="23"/>
        <end position="89"/>
    </location>
</feature>